<dbReference type="Proteomes" id="UP000681722">
    <property type="component" value="Unassembled WGS sequence"/>
</dbReference>
<evidence type="ECO:0000313" key="3">
    <source>
        <dbReference type="EMBL" id="CAF3718857.1"/>
    </source>
</evidence>
<dbReference type="Proteomes" id="UP000677228">
    <property type="component" value="Unassembled WGS sequence"/>
</dbReference>
<evidence type="ECO:0000313" key="1">
    <source>
        <dbReference type="EMBL" id="CAF0944138.1"/>
    </source>
</evidence>
<accession>A0A814HF62</accession>
<organism evidence="2 5">
    <name type="scientific">Didymodactylos carnosus</name>
    <dbReference type="NCBI Taxonomy" id="1234261"/>
    <lineage>
        <taxon>Eukaryota</taxon>
        <taxon>Metazoa</taxon>
        <taxon>Spiralia</taxon>
        <taxon>Gnathifera</taxon>
        <taxon>Rotifera</taxon>
        <taxon>Eurotatoria</taxon>
        <taxon>Bdelloidea</taxon>
        <taxon>Philodinida</taxon>
        <taxon>Philodinidae</taxon>
        <taxon>Didymodactylos</taxon>
    </lineage>
</organism>
<gene>
    <name evidence="2" type="ORF">GPM918_LOCUS14221</name>
    <name evidence="1" type="ORF">OVA965_LOCUS11796</name>
    <name evidence="4" type="ORF">SRO942_LOCUS14221</name>
    <name evidence="3" type="ORF">TMI583_LOCUS11799</name>
</gene>
<evidence type="ECO:0000313" key="5">
    <source>
        <dbReference type="Proteomes" id="UP000663829"/>
    </source>
</evidence>
<dbReference type="OrthoDB" id="6612379at2759"/>
<sequence length="142" mass="16709">MYRPSNGHTKPDLERPNACPYTKDTHIRKNTFEQNFKFSYRSVQQSGLTQSYGDDSDFSQQIRALPTLSFLPAANIIPTFGELKYQFPVQVQPVIYYFDHTYIDMKDRLSRPRKTSKFALELWNTNKNTWNDHHRTNNVVEG</sequence>
<dbReference type="Proteomes" id="UP000682733">
    <property type="component" value="Unassembled WGS sequence"/>
</dbReference>
<dbReference type="AlphaFoldDB" id="A0A814HF62"/>
<dbReference type="EMBL" id="CAJNOK010004633">
    <property type="protein sequence ID" value="CAF0944138.1"/>
    <property type="molecule type" value="Genomic_DNA"/>
</dbReference>
<reference evidence="2" key="1">
    <citation type="submission" date="2021-02" db="EMBL/GenBank/DDBJ databases">
        <authorList>
            <person name="Nowell W R."/>
        </authorList>
    </citation>
    <scope>NUCLEOTIDE SEQUENCE</scope>
</reference>
<protein>
    <submittedName>
        <fullName evidence="2">Uncharacterized protein</fullName>
    </submittedName>
</protein>
<dbReference type="EMBL" id="CAJNOQ010003391">
    <property type="protein sequence ID" value="CAF1010109.1"/>
    <property type="molecule type" value="Genomic_DNA"/>
</dbReference>
<name>A0A814HF62_9BILA</name>
<dbReference type="EMBL" id="CAJOBC010003391">
    <property type="protein sequence ID" value="CAF3781371.1"/>
    <property type="molecule type" value="Genomic_DNA"/>
</dbReference>
<evidence type="ECO:0000313" key="4">
    <source>
        <dbReference type="EMBL" id="CAF3781371.1"/>
    </source>
</evidence>
<dbReference type="Proteomes" id="UP000663829">
    <property type="component" value="Unassembled WGS sequence"/>
</dbReference>
<comment type="caution">
    <text evidence="2">The sequence shown here is derived from an EMBL/GenBank/DDBJ whole genome shotgun (WGS) entry which is preliminary data.</text>
</comment>
<proteinExistence type="predicted"/>
<dbReference type="EMBL" id="CAJOBA010004637">
    <property type="protein sequence ID" value="CAF3718857.1"/>
    <property type="molecule type" value="Genomic_DNA"/>
</dbReference>
<keyword evidence="5" id="KW-1185">Reference proteome</keyword>
<evidence type="ECO:0000313" key="2">
    <source>
        <dbReference type="EMBL" id="CAF1010109.1"/>
    </source>
</evidence>